<feature type="chain" id="PRO_5001648996" evidence="1">
    <location>
        <begin position="20"/>
        <end position="299"/>
    </location>
</feature>
<accession>A0A067SJV3</accession>
<protein>
    <submittedName>
        <fullName evidence="2">Uncharacterized protein</fullName>
    </submittedName>
</protein>
<dbReference type="OrthoDB" id="10362720at2759"/>
<gene>
    <name evidence="2" type="ORF">GALMADRAFT_254058</name>
</gene>
<organism evidence="2 3">
    <name type="scientific">Galerina marginata (strain CBS 339.88)</name>
    <dbReference type="NCBI Taxonomy" id="685588"/>
    <lineage>
        <taxon>Eukaryota</taxon>
        <taxon>Fungi</taxon>
        <taxon>Dikarya</taxon>
        <taxon>Basidiomycota</taxon>
        <taxon>Agaricomycotina</taxon>
        <taxon>Agaricomycetes</taxon>
        <taxon>Agaricomycetidae</taxon>
        <taxon>Agaricales</taxon>
        <taxon>Agaricineae</taxon>
        <taxon>Strophariaceae</taxon>
        <taxon>Galerina</taxon>
    </lineage>
</organism>
<name>A0A067SJV3_GALM3</name>
<sequence length="299" mass="32586">MHLLSLFTLATAILGGVSALTVPVKRSDLDSIDVLEAREPGKNIIPNRIKFSQGAKAHMDNLGLAKGSAERKQVKAYHRTIVAEEMAKKGADSAQVVHLVHMRGSLDPKLHVSAGFWDASDKRMKSTFGTPPQSGLLHHAHADHHPVDPTYLSHVHAAGKTLRRSLPYVEDLEVREPGKNNNPIKFSGAAKAHMTNLGLAKGSAERKQVKDYHRKLVAGEMAKNGATTAQVVHLAHIEGSTDPRLHVTAGFWDASDKRMKVTYGTPPNEKNGKLVHVYADHQPVDPTYLNHINAAGKKL</sequence>
<dbReference type="HOGENOM" id="CLU_930796_0_0_1"/>
<dbReference type="AlphaFoldDB" id="A0A067SJV3"/>
<dbReference type="Proteomes" id="UP000027222">
    <property type="component" value="Unassembled WGS sequence"/>
</dbReference>
<evidence type="ECO:0000313" key="3">
    <source>
        <dbReference type="Proteomes" id="UP000027222"/>
    </source>
</evidence>
<dbReference type="EMBL" id="KL142393">
    <property type="protein sequence ID" value="KDR71240.1"/>
    <property type="molecule type" value="Genomic_DNA"/>
</dbReference>
<reference evidence="3" key="1">
    <citation type="journal article" date="2014" name="Proc. Natl. Acad. Sci. U.S.A.">
        <title>Extensive sampling of basidiomycete genomes demonstrates inadequacy of the white-rot/brown-rot paradigm for wood decay fungi.</title>
        <authorList>
            <person name="Riley R."/>
            <person name="Salamov A.A."/>
            <person name="Brown D.W."/>
            <person name="Nagy L.G."/>
            <person name="Floudas D."/>
            <person name="Held B.W."/>
            <person name="Levasseur A."/>
            <person name="Lombard V."/>
            <person name="Morin E."/>
            <person name="Otillar R."/>
            <person name="Lindquist E.A."/>
            <person name="Sun H."/>
            <person name="LaButti K.M."/>
            <person name="Schmutz J."/>
            <person name="Jabbour D."/>
            <person name="Luo H."/>
            <person name="Baker S.E."/>
            <person name="Pisabarro A.G."/>
            <person name="Walton J.D."/>
            <person name="Blanchette R.A."/>
            <person name="Henrissat B."/>
            <person name="Martin F."/>
            <person name="Cullen D."/>
            <person name="Hibbett D.S."/>
            <person name="Grigoriev I.V."/>
        </authorList>
    </citation>
    <scope>NUCLEOTIDE SEQUENCE [LARGE SCALE GENOMIC DNA]</scope>
    <source>
        <strain evidence="3">CBS 339.88</strain>
    </source>
</reference>
<feature type="signal peptide" evidence="1">
    <location>
        <begin position="1"/>
        <end position="19"/>
    </location>
</feature>
<keyword evidence="1" id="KW-0732">Signal</keyword>
<evidence type="ECO:0000256" key="1">
    <source>
        <dbReference type="SAM" id="SignalP"/>
    </source>
</evidence>
<keyword evidence="3" id="KW-1185">Reference proteome</keyword>
<evidence type="ECO:0000313" key="2">
    <source>
        <dbReference type="EMBL" id="KDR71240.1"/>
    </source>
</evidence>
<proteinExistence type="predicted"/>